<comment type="caution">
    <text evidence="1">The sequence shown here is derived from an EMBL/GenBank/DDBJ whole genome shotgun (WGS) entry which is preliminary data.</text>
</comment>
<organism evidence="1 2">
    <name type="scientific">Niastella vici</name>
    <dbReference type="NCBI Taxonomy" id="1703345"/>
    <lineage>
        <taxon>Bacteria</taxon>
        <taxon>Pseudomonadati</taxon>
        <taxon>Bacteroidota</taxon>
        <taxon>Chitinophagia</taxon>
        <taxon>Chitinophagales</taxon>
        <taxon>Chitinophagaceae</taxon>
        <taxon>Niastella</taxon>
    </lineage>
</organism>
<dbReference type="RefSeq" id="WP_081152023.1">
    <property type="nucleotide sequence ID" value="NZ_LVYD01000058.1"/>
</dbReference>
<name>A0A1V9FSY2_9BACT</name>
<gene>
    <name evidence="1" type="ORF">A3860_06395</name>
</gene>
<keyword evidence="2" id="KW-1185">Reference proteome</keyword>
<evidence type="ECO:0000313" key="2">
    <source>
        <dbReference type="Proteomes" id="UP000192796"/>
    </source>
</evidence>
<protein>
    <submittedName>
        <fullName evidence="1">Uncharacterized protein</fullName>
    </submittedName>
</protein>
<dbReference type="AlphaFoldDB" id="A0A1V9FSY2"/>
<dbReference type="EMBL" id="LVYD01000058">
    <property type="protein sequence ID" value="OQP61336.1"/>
    <property type="molecule type" value="Genomic_DNA"/>
</dbReference>
<dbReference type="OrthoDB" id="963881at2"/>
<reference evidence="1 2" key="1">
    <citation type="submission" date="2016-03" db="EMBL/GenBank/DDBJ databases">
        <title>Niastella vici sp. nov., isolated from farmland soil.</title>
        <authorList>
            <person name="Chen L."/>
            <person name="Wang D."/>
            <person name="Yang S."/>
            <person name="Wang G."/>
        </authorList>
    </citation>
    <scope>NUCLEOTIDE SEQUENCE [LARGE SCALE GENOMIC DNA]</scope>
    <source>
        <strain evidence="1 2">DJ57</strain>
    </source>
</reference>
<dbReference type="Proteomes" id="UP000192796">
    <property type="component" value="Unassembled WGS sequence"/>
</dbReference>
<proteinExistence type="predicted"/>
<evidence type="ECO:0000313" key="1">
    <source>
        <dbReference type="EMBL" id="OQP61336.1"/>
    </source>
</evidence>
<sequence>MSEKNTHQLVVNLEGLKLSEDHLQRINQSIQKAVMTELAGIDLNGTQGGLLAGFDPRTRGIWYIKDLQKIVG</sequence>
<accession>A0A1V9FSY2</accession>
<dbReference type="STRING" id="1703345.A3860_06395"/>